<evidence type="ECO:0000256" key="8">
    <source>
        <dbReference type="ARBA" id="ARBA00038491"/>
    </source>
</evidence>
<comment type="similarity">
    <text evidence="8">Belongs to the DNA polymerase type-B-like family. GLD2 subfamily.</text>
</comment>
<sequence>MESQESVQPKSAFQLSDQIWDFFEGWRQTPKMLHDKLTLRDLLYIELNEVFPTCGLFVVGSSLNGFGNKKSDMDLCLMVANIELDQRTEAIVILDMAMNCLRDKNLVRRQKLIYAKVPILRIEFLPPYENIVVDLNANNAVAIKNTHLLNNYSSFDWRVRPVVIVVKEWAKRCGINDSNRSSFTSYSLVLMVIHYLQCGLEKPVLPSLQQKYAKQLNDGDNAKSVDETFDMGKNNYDDWNYDDEYTLADLLLGFLRYYAETFDYNNDAISVRLGKKTSRAYVAKNRSPYNTLSQWRCICIEEPFTMSNTAHSVYDEAVFDVIKKAFKRGYDLLKEAKDLDALMKMEPIMVPMDKSRMVHYNAHVTVMERGNSAAHSSTTSYGRPPPPRPTHPLFTKLFGGRPDRMLQLTIIALLKFTERRTASMNQLSREMLKFHHTVAQKKSTLARKLVLREILAKKLAVFNRNPMSGLYIIGSSLNGFGHDSSDLDLCFMFARADVDQRTVAIPWLQTLRNLFSELPEVNTQDIICAKVPILRMRFNPPYEDIIVDLNINNAVAIRNTHLLCHYSIYDHRVRPLVSVVKEWAKRQGIKDASHSSFTSYSLVLMVIHYLQCGLEKPVLPSLQQKYSKQVNDGDNTKSVDEASDMEKGNYDDWTCDDEYSLADLLQGFLHYYAETFDYSNDAISVRLGKKTSRAYVAKNRSPYNTLSQWRCICIEEPFTMSNTAHSVYDEAVFDVIKKAFKRGYELLKEENDLDALMKMEPISLLYTSK</sequence>
<evidence type="ECO:0000259" key="9">
    <source>
        <dbReference type="Pfam" id="PF03828"/>
    </source>
</evidence>
<evidence type="ECO:0000256" key="6">
    <source>
        <dbReference type="ARBA" id="ARBA00022723"/>
    </source>
</evidence>
<dbReference type="PANTHER" id="PTHR12271">
    <property type="entry name" value="POLY A POLYMERASE CID PAP -RELATED"/>
    <property type="match status" value="1"/>
</dbReference>
<dbReference type="GO" id="GO:0046872">
    <property type="term" value="F:metal ion binding"/>
    <property type="evidence" value="ECO:0007669"/>
    <property type="project" value="UniProtKB-KW"/>
</dbReference>
<gene>
    <name evidence="11" type="ORF">QR680_008788</name>
</gene>
<evidence type="ECO:0000256" key="2">
    <source>
        <dbReference type="ARBA" id="ARBA00001946"/>
    </source>
</evidence>
<accession>A0AA39IK47</accession>
<evidence type="ECO:0000256" key="1">
    <source>
        <dbReference type="ARBA" id="ARBA00001936"/>
    </source>
</evidence>
<dbReference type="Gene3D" id="3.30.460.10">
    <property type="entry name" value="Beta Polymerase, domain 2"/>
    <property type="match status" value="2"/>
</dbReference>
<feature type="domain" description="PAP-associated" evidence="9">
    <location>
        <begin position="660"/>
        <end position="722"/>
    </location>
</feature>
<proteinExistence type="inferred from homology"/>
<reference evidence="11" key="1">
    <citation type="submission" date="2023-06" db="EMBL/GenBank/DDBJ databases">
        <title>Genomic analysis of the entomopathogenic nematode Steinernema hermaphroditum.</title>
        <authorList>
            <person name="Schwarz E.M."/>
            <person name="Heppert J.K."/>
            <person name="Baniya A."/>
            <person name="Schwartz H.T."/>
            <person name="Tan C.-H."/>
            <person name="Antoshechkin I."/>
            <person name="Sternberg P.W."/>
            <person name="Goodrich-Blair H."/>
            <person name="Dillman A.R."/>
        </authorList>
    </citation>
    <scope>NUCLEOTIDE SEQUENCE</scope>
    <source>
        <strain evidence="11">PS9179</strain>
        <tissue evidence="11">Whole animal</tissue>
    </source>
</reference>
<dbReference type="EMBL" id="JAUCMV010000001">
    <property type="protein sequence ID" value="KAK0424677.1"/>
    <property type="molecule type" value="Genomic_DNA"/>
</dbReference>
<dbReference type="SUPFAM" id="SSF81301">
    <property type="entry name" value="Nucleotidyltransferase"/>
    <property type="match status" value="2"/>
</dbReference>
<evidence type="ECO:0000313" key="12">
    <source>
        <dbReference type="Proteomes" id="UP001175271"/>
    </source>
</evidence>
<dbReference type="PANTHER" id="PTHR12271:SF40">
    <property type="entry name" value="POLY(A) RNA POLYMERASE GLD2"/>
    <property type="match status" value="1"/>
</dbReference>
<dbReference type="Pfam" id="PF03828">
    <property type="entry name" value="PAP_assoc"/>
    <property type="match status" value="2"/>
</dbReference>
<evidence type="ECO:0000256" key="3">
    <source>
        <dbReference type="ARBA" id="ARBA00004496"/>
    </source>
</evidence>
<evidence type="ECO:0000256" key="4">
    <source>
        <dbReference type="ARBA" id="ARBA00022490"/>
    </source>
</evidence>
<evidence type="ECO:0000256" key="5">
    <source>
        <dbReference type="ARBA" id="ARBA00022679"/>
    </source>
</evidence>
<dbReference type="SUPFAM" id="SSF81631">
    <property type="entry name" value="PAP/OAS1 substrate-binding domain"/>
    <property type="match status" value="2"/>
</dbReference>
<protein>
    <recommendedName>
        <fullName evidence="13">PAP-associated domain-containing protein</fullName>
    </recommendedName>
</protein>
<dbReference type="InterPro" id="IPR002058">
    <property type="entry name" value="PAP_assoc"/>
</dbReference>
<keyword evidence="7" id="KW-0460">Magnesium</keyword>
<keyword evidence="5" id="KW-0808">Transferase</keyword>
<evidence type="ECO:0000313" key="11">
    <source>
        <dbReference type="EMBL" id="KAK0424677.1"/>
    </source>
</evidence>
<dbReference type="InterPro" id="IPR043519">
    <property type="entry name" value="NT_sf"/>
</dbReference>
<comment type="subcellular location">
    <subcellularLocation>
        <location evidence="3">Cytoplasm</location>
    </subcellularLocation>
</comment>
<feature type="domain" description="PAP-associated" evidence="9">
    <location>
        <begin position="246"/>
        <end position="308"/>
    </location>
</feature>
<evidence type="ECO:0008006" key="13">
    <source>
        <dbReference type="Google" id="ProtNLM"/>
    </source>
</evidence>
<dbReference type="CDD" id="cd05402">
    <property type="entry name" value="NT_PAP_TUTase"/>
    <property type="match status" value="2"/>
</dbReference>
<keyword evidence="6" id="KW-0479">Metal-binding</keyword>
<evidence type="ECO:0000256" key="7">
    <source>
        <dbReference type="ARBA" id="ARBA00022842"/>
    </source>
</evidence>
<dbReference type="Gene3D" id="1.10.1410.10">
    <property type="match status" value="2"/>
</dbReference>
<comment type="cofactor">
    <cofactor evidence="2">
        <name>Mg(2+)</name>
        <dbReference type="ChEBI" id="CHEBI:18420"/>
    </cofactor>
</comment>
<dbReference type="Pfam" id="PF22600">
    <property type="entry name" value="MTPAP-like_central"/>
    <property type="match status" value="2"/>
</dbReference>
<feature type="domain" description="Poly(A) RNA polymerase mitochondrial-like central palm" evidence="10">
    <location>
        <begin position="15"/>
        <end position="153"/>
    </location>
</feature>
<organism evidence="11 12">
    <name type="scientific">Steinernema hermaphroditum</name>
    <dbReference type="NCBI Taxonomy" id="289476"/>
    <lineage>
        <taxon>Eukaryota</taxon>
        <taxon>Metazoa</taxon>
        <taxon>Ecdysozoa</taxon>
        <taxon>Nematoda</taxon>
        <taxon>Chromadorea</taxon>
        <taxon>Rhabditida</taxon>
        <taxon>Tylenchina</taxon>
        <taxon>Panagrolaimomorpha</taxon>
        <taxon>Strongyloidoidea</taxon>
        <taxon>Steinernematidae</taxon>
        <taxon>Steinernema</taxon>
    </lineage>
</organism>
<dbReference type="GO" id="GO:0005737">
    <property type="term" value="C:cytoplasm"/>
    <property type="evidence" value="ECO:0007669"/>
    <property type="project" value="UniProtKB-SubCell"/>
</dbReference>
<name>A0AA39IK47_9BILA</name>
<dbReference type="GO" id="GO:1990817">
    <property type="term" value="F:poly(A) RNA polymerase activity"/>
    <property type="evidence" value="ECO:0007669"/>
    <property type="project" value="TreeGrafter"/>
</dbReference>
<feature type="domain" description="Poly(A) RNA polymerase mitochondrial-like central palm" evidence="10">
    <location>
        <begin position="427"/>
        <end position="567"/>
    </location>
</feature>
<evidence type="ECO:0000259" key="10">
    <source>
        <dbReference type="Pfam" id="PF22600"/>
    </source>
</evidence>
<comment type="caution">
    <text evidence="11">The sequence shown here is derived from an EMBL/GenBank/DDBJ whole genome shotgun (WGS) entry which is preliminary data.</text>
</comment>
<dbReference type="Proteomes" id="UP001175271">
    <property type="component" value="Unassembled WGS sequence"/>
</dbReference>
<dbReference type="InterPro" id="IPR054708">
    <property type="entry name" value="MTPAP-like_central"/>
</dbReference>
<comment type="cofactor">
    <cofactor evidence="1">
        <name>Mn(2+)</name>
        <dbReference type="ChEBI" id="CHEBI:29035"/>
    </cofactor>
</comment>
<keyword evidence="12" id="KW-1185">Reference proteome</keyword>
<dbReference type="GO" id="GO:0031123">
    <property type="term" value="P:RNA 3'-end processing"/>
    <property type="evidence" value="ECO:0007669"/>
    <property type="project" value="TreeGrafter"/>
</dbReference>
<dbReference type="AlphaFoldDB" id="A0AA39IK47"/>
<keyword evidence="4" id="KW-0963">Cytoplasm</keyword>